<dbReference type="EMBL" id="CP001998">
    <property type="protein sequence ID" value="ADE56060.1"/>
    <property type="molecule type" value="Genomic_DNA"/>
</dbReference>
<dbReference type="GO" id="GO:0016874">
    <property type="term" value="F:ligase activity"/>
    <property type="evidence" value="ECO:0007669"/>
    <property type="project" value="UniProtKB-KW"/>
</dbReference>
<dbReference type="KEGG" id="caa:Caka_3047"/>
<evidence type="ECO:0000313" key="2">
    <source>
        <dbReference type="Proteomes" id="UP000000925"/>
    </source>
</evidence>
<reference evidence="1 2" key="1">
    <citation type="journal article" date="2010" name="Stand. Genomic Sci.">
        <title>Complete genome sequence of Coraliomargarita akajimensis type strain (04OKA010-24).</title>
        <authorList>
            <person name="Mavromatis K."/>
            <person name="Abt B."/>
            <person name="Brambilla E."/>
            <person name="Lapidus A."/>
            <person name="Copeland A."/>
            <person name="Deshpande S."/>
            <person name="Nolan M."/>
            <person name="Lucas S."/>
            <person name="Tice H."/>
            <person name="Cheng J.F."/>
            <person name="Han C."/>
            <person name="Detter J.C."/>
            <person name="Woyke T."/>
            <person name="Goodwin L."/>
            <person name="Pitluck S."/>
            <person name="Held B."/>
            <person name="Brettin T."/>
            <person name="Tapia R."/>
            <person name="Ivanova N."/>
            <person name="Mikhailova N."/>
            <person name="Pati A."/>
            <person name="Liolios K."/>
            <person name="Chen A."/>
            <person name="Palaniappan K."/>
            <person name="Land M."/>
            <person name="Hauser L."/>
            <person name="Chang Y.J."/>
            <person name="Jeffries C.D."/>
            <person name="Rohde M."/>
            <person name="Goker M."/>
            <person name="Bristow J."/>
            <person name="Eisen J.A."/>
            <person name="Markowitz V."/>
            <person name="Hugenholtz P."/>
            <person name="Klenk H.P."/>
            <person name="Kyrpides N.C."/>
        </authorList>
    </citation>
    <scope>NUCLEOTIDE SEQUENCE [LARGE SCALE GENOMIC DNA]</scope>
    <source>
        <strain evidence="2">DSM 45221 / IAM 15411 / JCM 23193 / KCTC 12865</strain>
    </source>
</reference>
<dbReference type="AlphaFoldDB" id="D5EI20"/>
<sequence length="92" mass="10235">MPDSNTAGDRRGYNCNVIKDCSRPCPQGRSFVLLDDSLPQQLAIKQKKSLRQMTEALEKGLITLSCDGDEPSPHQVQVHPPSARKYLAQVQQ</sequence>
<organism evidence="1 2">
    <name type="scientific">Coraliomargarita akajimensis (strain DSM 45221 / IAM 15411 / JCM 23193 / KCTC 12865 / 04OKA010-24)</name>
    <dbReference type="NCBI Taxonomy" id="583355"/>
    <lineage>
        <taxon>Bacteria</taxon>
        <taxon>Pseudomonadati</taxon>
        <taxon>Verrucomicrobiota</taxon>
        <taxon>Opitutia</taxon>
        <taxon>Puniceicoccales</taxon>
        <taxon>Coraliomargaritaceae</taxon>
        <taxon>Coraliomargarita</taxon>
    </lineage>
</organism>
<keyword evidence="2" id="KW-1185">Reference proteome</keyword>
<accession>D5EI20</accession>
<protein>
    <submittedName>
        <fullName evidence="1">DNA ligase 1</fullName>
    </submittedName>
</protein>
<evidence type="ECO:0000313" key="1">
    <source>
        <dbReference type="EMBL" id="ADE56060.1"/>
    </source>
</evidence>
<name>D5EI20_CORAD</name>
<keyword evidence="1" id="KW-0436">Ligase</keyword>
<dbReference type="HOGENOM" id="CLU_2408227_0_0_0"/>
<dbReference type="Proteomes" id="UP000000925">
    <property type="component" value="Chromosome"/>
</dbReference>
<proteinExistence type="predicted"/>
<gene>
    <name evidence="1" type="ordered locus">Caka_3047</name>
</gene>